<accession>A0A444XUM7</accession>
<evidence type="ECO:0000259" key="2">
    <source>
        <dbReference type="SMART" id="SM00499"/>
    </source>
</evidence>
<dbReference type="Proteomes" id="UP000289738">
    <property type="component" value="Chromosome B09"/>
</dbReference>
<dbReference type="GO" id="GO:0009627">
    <property type="term" value="P:systemic acquired resistance"/>
    <property type="evidence" value="ECO:0007669"/>
    <property type="project" value="InterPro"/>
</dbReference>
<dbReference type="InterPro" id="IPR039265">
    <property type="entry name" value="DIR1-like"/>
</dbReference>
<sequence>MKCVESNLKNKGGFGRCSEICGYISAKQEAFKVKEEEELKKMGSKTSSSMVALAIMALSVVAMLDGCMAQSFCNTSLAELFKCKPAVTPPNPAPPTPECCAVVAKADLKCLCGLKNSPLVPTLGIDLNLAFQLPAKCNLSLPPQC</sequence>
<feature type="transmembrane region" description="Helical" evidence="1">
    <location>
        <begin position="50"/>
        <end position="72"/>
    </location>
</feature>
<protein>
    <recommendedName>
        <fullName evidence="2">Bifunctional inhibitor/plant lipid transfer protein/seed storage helical domain-containing protein</fullName>
    </recommendedName>
</protein>
<dbReference type="SMART" id="SM00499">
    <property type="entry name" value="AAI"/>
    <property type="match status" value="1"/>
</dbReference>
<dbReference type="Gene3D" id="1.10.110.10">
    <property type="entry name" value="Plant lipid-transfer and hydrophobic proteins"/>
    <property type="match status" value="1"/>
</dbReference>
<keyword evidence="1" id="KW-0472">Membrane</keyword>
<dbReference type="STRING" id="3818.A0A444XUM7"/>
<name>A0A444XUM7_ARAHY</name>
<dbReference type="InterPro" id="IPR036312">
    <property type="entry name" value="Bifun_inhib/LTP/seed_sf"/>
</dbReference>
<gene>
    <name evidence="3" type="ORF">Ahy_B09g099425</name>
</gene>
<dbReference type="EMBL" id="SDMP01000019">
    <property type="protein sequence ID" value="RYQ93146.1"/>
    <property type="molecule type" value="Genomic_DNA"/>
</dbReference>
<proteinExistence type="predicted"/>
<dbReference type="InterPro" id="IPR016140">
    <property type="entry name" value="Bifunc_inhib/LTP/seed_store"/>
</dbReference>
<dbReference type="AlphaFoldDB" id="A0A444XUM7"/>
<evidence type="ECO:0000256" key="1">
    <source>
        <dbReference type="SAM" id="Phobius"/>
    </source>
</evidence>
<evidence type="ECO:0000313" key="3">
    <source>
        <dbReference type="EMBL" id="RYQ93146.1"/>
    </source>
</evidence>
<dbReference type="SUPFAM" id="SSF47699">
    <property type="entry name" value="Bifunctional inhibitor/lipid-transfer protein/seed storage 2S albumin"/>
    <property type="match status" value="1"/>
</dbReference>
<dbReference type="PANTHER" id="PTHR33122">
    <property type="entry name" value="LIPID BINDING PROTEIN-RELATED"/>
    <property type="match status" value="1"/>
</dbReference>
<dbReference type="Pfam" id="PF14368">
    <property type="entry name" value="LTP_2"/>
    <property type="match status" value="1"/>
</dbReference>
<feature type="domain" description="Bifunctional inhibitor/plant lipid transfer protein/seed storage helical" evidence="2">
    <location>
        <begin position="73"/>
        <end position="145"/>
    </location>
</feature>
<organism evidence="3 4">
    <name type="scientific">Arachis hypogaea</name>
    <name type="common">Peanut</name>
    <dbReference type="NCBI Taxonomy" id="3818"/>
    <lineage>
        <taxon>Eukaryota</taxon>
        <taxon>Viridiplantae</taxon>
        <taxon>Streptophyta</taxon>
        <taxon>Embryophyta</taxon>
        <taxon>Tracheophyta</taxon>
        <taxon>Spermatophyta</taxon>
        <taxon>Magnoliopsida</taxon>
        <taxon>eudicotyledons</taxon>
        <taxon>Gunneridae</taxon>
        <taxon>Pentapetalae</taxon>
        <taxon>rosids</taxon>
        <taxon>fabids</taxon>
        <taxon>Fabales</taxon>
        <taxon>Fabaceae</taxon>
        <taxon>Papilionoideae</taxon>
        <taxon>50 kb inversion clade</taxon>
        <taxon>dalbergioids sensu lato</taxon>
        <taxon>Dalbergieae</taxon>
        <taxon>Pterocarpus clade</taxon>
        <taxon>Arachis</taxon>
    </lineage>
</organism>
<evidence type="ECO:0000313" key="4">
    <source>
        <dbReference type="Proteomes" id="UP000289738"/>
    </source>
</evidence>
<keyword evidence="1" id="KW-0812">Transmembrane</keyword>
<dbReference type="PANTHER" id="PTHR33122:SF60">
    <property type="entry name" value="LIPID-TRANSFER PROTEIN DIR1-RELATED"/>
    <property type="match status" value="1"/>
</dbReference>
<keyword evidence="4" id="KW-1185">Reference proteome</keyword>
<dbReference type="GO" id="GO:0005504">
    <property type="term" value="F:fatty acid binding"/>
    <property type="evidence" value="ECO:0007669"/>
    <property type="project" value="InterPro"/>
</dbReference>
<keyword evidence="1" id="KW-1133">Transmembrane helix</keyword>
<comment type="caution">
    <text evidence="3">The sequence shown here is derived from an EMBL/GenBank/DDBJ whole genome shotgun (WGS) entry which is preliminary data.</text>
</comment>
<reference evidence="3 4" key="1">
    <citation type="submission" date="2019-01" db="EMBL/GenBank/DDBJ databases">
        <title>Sequencing of cultivated peanut Arachis hypogaea provides insights into genome evolution and oil improvement.</title>
        <authorList>
            <person name="Chen X."/>
        </authorList>
    </citation>
    <scope>NUCLEOTIDE SEQUENCE [LARGE SCALE GENOMIC DNA]</scope>
    <source>
        <strain evidence="4">cv. Fuhuasheng</strain>
        <tissue evidence="3">Leaves</tissue>
    </source>
</reference>